<evidence type="ECO:0000256" key="3">
    <source>
        <dbReference type="ARBA" id="ARBA00022490"/>
    </source>
</evidence>
<protein>
    <recommendedName>
        <fullName evidence="2">RNA helicase</fullName>
        <ecNumber evidence="2">3.6.4.13</ecNumber>
    </recommendedName>
</protein>
<evidence type="ECO:0000313" key="15">
    <source>
        <dbReference type="EMBL" id="KAK2160172.1"/>
    </source>
</evidence>
<keyword evidence="4" id="KW-0396">Initiation factor</keyword>
<sequence>MKEGDLTECPQVLCENVKEAEHLAATLALYRLCKGQSVYQLLPPPYRDIWLEWLDSEKLAALEQQDKKDKPRDMFVTKLMKKLKVTATTEKDVEDKEEEEDVEESWEDLASDEESYVTPSQSKTVVSMQTRCATHVSGDHLRQLFLCHQQQACHQELLVTRSQLPVSTHRDAILDQIQRENVVLIAGETGSGKSTQIPQFILEAFLQSGMGDKCNIVCTEPRRVSAVSLSMRVSEELGDTGPGERDSFCGYQIRFESKKCETTRLTYCTTGVLLRRLQQDPLLKDISHIIVDEVHERSVQSDFLLVILRRLLQEGRRDLKVILMSATLDADKFSAYFHHCPVVNIPGRTFPVDVHYLEDVVELTSYQLERDSQYALREDKLLKEEHSEVTITGKRGEQRKMHLAWTKEELDTLDLSGLSSDSYSLRTRNVVTRLREDRINMELLMELLRVIPVHPLYKNMEGAILVFLPGLSHIVQLNDLILADRQFSNKSKYWVLSLHSVLTSHDQKKAFTIPPRGITKIVLATNIAETGITIPDVVFVIDSGKVKETRYVESSQMSALDEVYVSKASAEQRQGRAGRVREGICFRLYTRHKFLSLRKYTVPEMLRVPLEELCLHIMQCHMGHPAEFLAQALDPPHSQTVSRAMSVLREVGACTYEQAPSLTPLGQHLAALPVNVRVGKMLIFGAIFGCLDPVAVIAAAMTNKSPFMSPLDRRDQANTAKGNLAIACSDHLTVYRAYLGWRHSKNLGLSSEVQYCQKHFLKRTALLEIENVSRDLVKLIRATGFADVSMETLLRRRPSKKSQATSMGPGNVLNISETDSSSSISAVHLSPALVAVLKAVLTAGLYPNVAQVVSRPTVESAAMGVQETCVAQTQYGLVHAHPSSVNRYLAGPGWLIFHEKVKLSCVYLRDSTLISPYPILLFGGTIEVQHKQMIVSVDDSAKFKVCINIV</sequence>
<accession>A0AAD9JW05</accession>
<evidence type="ECO:0000256" key="5">
    <source>
        <dbReference type="ARBA" id="ARBA00022741"/>
    </source>
</evidence>
<dbReference type="InterPro" id="IPR011709">
    <property type="entry name" value="DEAD-box_helicase_OB_fold"/>
</dbReference>
<feature type="compositionally biased region" description="Acidic residues" evidence="12">
    <location>
        <begin position="95"/>
        <end position="115"/>
    </location>
</feature>
<feature type="domain" description="Helicase ATP-binding" evidence="13">
    <location>
        <begin position="174"/>
        <end position="346"/>
    </location>
</feature>
<dbReference type="InterPro" id="IPR002464">
    <property type="entry name" value="DNA/RNA_helicase_DEAH_CS"/>
</dbReference>
<dbReference type="SUPFAM" id="SSF52540">
    <property type="entry name" value="P-loop containing nucleoside triphosphate hydrolases"/>
    <property type="match status" value="1"/>
</dbReference>
<keyword evidence="6" id="KW-0378">Hydrolase</keyword>
<dbReference type="GO" id="GO:0003723">
    <property type="term" value="F:RNA binding"/>
    <property type="evidence" value="ECO:0007669"/>
    <property type="project" value="TreeGrafter"/>
</dbReference>
<organism evidence="15 16">
    <name type="scientific">Ridgeia piscesae</name>
    <name type="common">Tubeworm</name>
    <dbReference type="NCBI Taxonomy" id="27915"/>
    <lineage>
        <taxon>Eukaryota</taxon>
        <taxon>Metazoa</taxon>
        <taxon>Spiralia</taxon>
        <taxon>Lophotrochozoa</taxon>
        <taxon>Annelida</taxon>
        <taxon>Polychaeta</taxon>
        <taxon>Sedentaria</taxon>
        <taxon>Canalipalpata</taxon>
        <taxon>Sabellida</taxon>
        <taxon>Siboglinidae</taxon>
        <taxon>Ridgeia</taxon>
    </lineage>
</organism>
<dbReference type="Gene3D" id="3.40.50.300">
    <property type="entry name" value="P-loop containing nucleotide triphosphate hydrolases"/>
    <property type="match status" value="2"/>
</dbReference>
<dbReference type="Gene3D" id="1.20.120.1080">
    <property type="match status" value="1"/>
</dbReference>
<evidence type="ECO:0000256" key="7">
    <source>
        <dbReference type="ARBA" id="ARBA00022806"/>
    </source>
</evidence>
<dbReference type="SMART" id="SM00847">
    <property type="entry name" value="HA2"/>
    <property type="match status" value="1"/>
</dbReference>
<dbReference type="InterPro" id="IPR001650">
    <property type="entry name" value="Helicase_C-like"/>
</dbReference>
<reference evidence="15" key="1">
    <citation type="journal article" date="2023" name="Mol. Biol. Evol.">
        <title>Third-Generation Sequencing Reveals the Adaptive Role of the Epigenome in Three Deep-Sea Polychaetes.</title>
        <authorList>
            <person name="Perez M."/>
            <person name="Aroh O."/>
            <person name="Sun Y."/>
            <person name="Lan Y."/>
            <person name="Juniper S.K."/>
            <person name="Young C.R."/>
            <person name="Angers B."/>
            <person name="Qian P.Y."/>
        </authorList>
    </citation>
    <scope>NUCLEOTIDE SEQUENCE</scope>
    <source>
        <strain evidence="15">R07B-5</strain>
    </source>
</reference>
<keyword evidence="8" id="KW-0067">ATP-binding</keyword>
<dbReference type="Pfam" id="PF07717">
    <property type="entry name" value="OB_NTP_bind"/>
    <property type="match status" value="1"/>
</dbReference>
<dbReference type="Pfam" id="PF24385">
    <property type="entry name" value="DSRM_DHX29"/>
    <property type="match status" value="1"/>
</dbReference>
<evidence type="ECO:0000256" key="1">
    <source>
        <dbReference type="ARBA" id="ARBA00008792"/>
    </source>
</evidence>
<comment type="catalytic activity">
    <reaction evidence="11">
        <text>ATP + H2O = ADP + phosphate + H(+)</text>
        <dbReference type="Rhea" id="RHEA:13065"/>
        <dbReference type="ChEBI" id="CHEBI:15377"/>
        <dbReference type="ChEBI" id="CHEBI:15378"/>
        <dbReference type="ChEBI" id="CHEBI:30616"/>
        <dbReference type="ChEBI" id="CHEBI:43474"/>
        <dbReference type="ChEBI" id="CHEBI:456216"/>
        <dbReference type="EC" id="3.6.4.13"/>
    </reaction>
</comment>
<evidence type="ECO:0000256" key="10">
    <source>
        <dbReference type="ARBA" id="ARBA00023054"/>
    </source>
</evidence>
<dbReference type="PROSITE" id="PS00690">
    <property type="entry name" value="DEAH_ATP_HELICASE"/>
    <property type="match status" value="1"/>
</dbReference>
<dbReference type="FunFam" id="1.20.120.1080:FF:000002">
    <property type="entry name" value="Putative ATP-dependent RNA helicase DHX36"/>
    <property type="match status" value="1"/>
</dbReference>
<keyword evidence="5" id="KW-0547">Nucleotide-binding</keyword>
<keyword evidence="7" id="KW-0347">Helicase</keyword>
<evidence type="ECO:0000256" key="9">
    <source>
        <dbReference type="ARBA" id="ARBA00022917"/>
    </source>
</evidence>
<comment type="caution">
    <text evidence="15">The sequence shown here is derived from an EMBL/GenBank/DDBJ whole genome shotgun (WGS) entry which is preliminary data.</text>
</comment>
<name>A0AAD9JW05_RIDPI</name>
<keyword evidence="9" id="KW-0648">Protein biosynthesis</keyword>
<dbReference type="GO" id="GO:0016787">
    <property type="term" value="F:hydrolase activity"/>
    <property type="evidence" value="ECO:0007669"/>
    <property type="project" value="UniProtKB-KW"/>
</dbReference>
<dbReference type="PANTHER" id="PTHR18934:SF264">
    <property type="entry name" value="ATP-DEPENDENT RNA HELICASE DHX29"/>
    <property type="match status" value="1"/>
</dbReference>
<keyword evidence="16" id="KW-1185">Reference proteome</keyword>
<evidence type="ECO:0000256" key="8">
    <source>
        <dbReference type="ARBA" id="ARBA00022840"/>
    </source>
</evidence>
<evidence type="ECO:0000256" key="4">
    <source>
        <dbReference type="ARBA" id="ARBA00022540"/>
    </source>
</evidence>
<dbReference type="InterPro" id="IPR011545">
    <property type="entry name" value="DEAD/DEAH_box_helicase_dom"/>
</dbReference>
<keyword evidence="3" id="KW-0963">Cytoplasm</keyword>
<dbReference type="Pfam" id="PF00270">
    <property type="entry name" value="DEAD"/>
    <property type="match status" value="1"/>
</dbReference>
<dbReference type="GO" id="GO:0003724">
    <property type="term" value="F:RNA helicase activity"/>
    <property type="evidence" value="ECO:0007669"/>
    <property type="project" value="UniProtKB-EC"/>
</dbReference>
<feature type="region of interest" description="Disordered" evidence="12">
    <location>
        <begin position="89"/>
        <end position="120"/>
    </location>
</feature>
<dbReference type="GO" id="GO:0003743">
    <property type="term" value="F:translation initiation factor activity"/>
    <property type="evidence" value="ECO:0007669"/>
    <property type="project" value="UniProtKB-KW"/>
</dbReference>
<dbReference type="AlphaFoldDB" id="A0AAD9JW05"/>
<dbReference type="PROSITE" id="PS51194">
    <property type="entry name" value="HELICASE_CTER"/>
    <property type="match status" value="1"/>
</dbReference>
<dbReference type="InterPro" id="IPR014001">
    <property type="entry name" value="Helicase_ATP-bd"/>
</dbReference>
<evidence type="ECO:0000259" key="14">
    <source>
        <dbReference type="PROSITE" id="PS51194"/>
    </source>
</evidence>
<dbReference type="InterPro" id="IPR027417">
    <property type="entry name" value="P-loop_NTPase"/>
</dbReference>
<evidence type="ECO:0000256" key="6">
    <source>
        <dbReference type="ARBA" id="ARBA00022801"/>
    </source>
</evidence>
<dbReference type="SMART" id="SM00490">
    <property type="entry name" value="HELICc"/>
    <property type="match status" value="1"/>
</dbReference>
<comment type="similarity">
    <text evidence="1">Belongs to the DEAD box helicase family. DEAH subfamily.</text>
</comment>
<evidence type="ECO:0000313" key="16">
    <source>
        <dbReference type="Proteomes" id="UP001209878"/>
    </source>
</evidence>
<dbReference type="Pfam" id="PF00271">
    <property type="entry name" value="Helicase_C"/>
    <property type="match status" value="1"/>
</dbReference>
<dbReference type="InterPro" id="IPR007502">
    <property type="entry name" value="Helicase-assoc_dom"/>
</dbReference>
<dbReference type="EMBL" id="JAODUO010001663">
    <property type="protein sequence ID" value="KAK2160172.1"/>
    <property type="molecule type" value="Genomic_DNA"/>
</dbReference>
<dbReference type="Pfam" id="PF21010">
    <property type="entry name" value="HA2_C"/>
    <property type="match status" value="1"/>
</dbReference>
<evidence type="ECO:0000256" key="11">
    <source>
        <dbReference type="ARBA" id="ARBA00047984"/>
    </source>
</evidence>
<proteinExistence type="inferred from homology"/>
<keyword evidence="10" id="KW-0175">Coiled coil</keyword>
<feature type="domain" description="Helicase C-terminal" evidence="14">
    <location>
        <begin position="452"/>
        <end position="621"/>
    </location>
</feature>
<dbReference type="InterPro" id="IPR056328">
    <property type="entry name" value="DSRM_DHX29"/>
</dbReference>
<dbReference type="Proteomes" id="UP001209878">
    <property type="component" value="Unassembled WGS sequence"/>
</dbReference>
<dbReference type="CDD" id="cd18791">
    <property type="entry name" value="SF2_C_RHA"/>
    <property type="match status" value="1"/>
</dbReference>
<gene>
    <name evidence="15" type="ORF">NP493_1664g00018</name>
</gene>
<dbReference type="PROSITE" id="PS51192">
    <property type="entry name" value="HELICASE_ATP_BIND_1"/>
    <property type="match status" value="1"/>
</dbReference>
<dbReference type="PANTHER" id="PTHR18934">
    <property type="entry name" value="ATP-DEPENDENT RNA HELICASE"/>
    <property type="match status" value="1"/>
</dbReference>
<dbReference type="FunFam" id="3.40.50.300:FF:000325">
    <property type="entry name" value="ATP-dependent RNA helicase DHX29"/>
    <property type="match status" value="1"/>
</dbReference>
<evidence type="ECO:0000256" key="12">
    <source>
        <dbReference type="SAM" id="MobiDB-lite"/>
    </source>
</evidence>
<dbReference type="FunFam" id="3.40.50.300:FF:000500">
    <property type="entry name" value="ATP-dependent RNA helicase DHX29"/>
    <property type="match status" value="1"/>
</dbReference>
<dbReference type="SMART" id="SM00487">
    <property type="entry name" value="DEXDc"/>
    <property type="match status" value="1"/>
</dbReference>
<evidence type="ECO:0000256" key="2">
    <source>
        <dbReference type="ARBA" id="ARBA00012552"/>
    </source>
</evidence>
<dbReference type="EC" id="3.6.4.13" evidence="2"/>
<dbReference type="GO" id="GO:0005524">
    <property type="term" value="F:ATP binding"/>
    <property type="evidence" value="ECO:0007669"/>
    <property type="project" value="UniProtKB-KW"/>
</dbReference>
<evidence type="ECO:0000259" key="13">
    <source>
        <dbReference type="PROSITE" id="PS51192"/>
    </source>
</evidence>